<keyword evidence="1" id="KW-0732">Signal</keyword>
<proteinExistence type="predicted"/>
<dbReference type="AlphaFoldDB" id="A0A0A2MJ65"/>
<dbReference type="Proteomes" id="UP000030111">
    <property type="component" value="Unassembled WGS sequence"/>
</dbReference>
<organism evidence="2 3">
    <name type="scientific">Flavobacterium subsaxonicum WB 4.1-42 = DSM 21790</name>
    <dbReference type="NCBI Taxonomy" id="1121898"/>
    <lineage>
        <taxon>Bacteria</taxon>
        <taxon>Pseudomonadati</taxon>
        <taxon>Bacteroidota</taxon>
        <taxon>Flavobacteriia</taxon>
        <taxon>Flavobacteriales</taxon>
        <taxon>Flavobacteriaceae</taxon>
        <taxon>Flavobacterium</taxon>
    </lineage>
</organism>
<name>A0A0A2MJ65_9FLAO</name>
<evidence type="ECO:0000313" key="3">
    <source>
        <dbReference type="Proteomes" id="UP000030111"/>
    </source>
</evidence>
<evidence type="ECO:0008006" key="4">
    <source>
        <dbReference type="Google" id="ProtNLM"/>
    </source>
</evidence>
<reference evidence="2 3" key="1">
    <citation type="submission" date="2013-09" db="EMBL/GenBank/DDBJ databases">
        <authorList>
            <person name="Zeng Z."/>
            <person name="Chen C."/>
        </authorList>
    </citation>
    <scope>NUCLEOTIDE SEQUENCE [LARGE SCALE GENOMIC DNA]</scope>
    <source>
        <strain evidence="2 3">WB 4.1-42</strain>
    </source>
</reference>
<gene>
    <name evidence="2" type="ORF">Q766_17515</name>
</gene>
<dbReference type="EMBL" id="JRLY01000018">
    <property type="protein sequence ID" value="KGO91528.1"/>
    <property type="molecule type" value="Genomic_DNA"/>
</dbReference>
<keyword evidence="3" id="KW-1185">Reference proteome</keyword>
<dbReference type="eggNOG" id="ENOG5030YPA">
    <property type="taxonomic scope" value="Bacteria"/>
</dbReference>
<accession>A0A0A2MJ65</accession>
<sequence>MKKLFFILLASSLFVMCKSASTKTAADKPVAEVQYKDDFKSADAAEKKALLSKLKATGKGYSVLIFTKNFIGEKVVASNAKKTLYSGYVISDPKTGIAEKIRIDNSVDTKVYDTRTKKEVVIDVKNAQKYKFIYLMKNNEGDSAFLVTYSNTLRPLE</sequence>
<feature type="signal peptide" evidence="1">
    <location>
        <begin position="1"/>
        <end position="25"/>
    </location>
</feature>
<dbReference type="OrthoDB" id="1376295at2"/>
<comment type="caution">
    <text evidence="2">The sequence shown here is derived from an EMBL/GenBank/DDBJ whole genome shotgun (WGS) entry which is preliminary data.</text>
</comment>
<evidence type="ECO:0000313" key="2">
    <source>
        <dbReference type="EMBL" id="KGO91528.1"/>
    </source>
</evidence>
<protein>
    <recommendedName>
        <fullName evidence="4">DUF4251 domain-containing protein</fullName>
    </recommendedName>
</protein>
<dbReference type="RefSeq" id="WP_035738753.1">
    <property type="nucleotide sequence ID" value="NZ_AUGP01000025.1"/>
</dbReference>
<feature type="chain" id="PRO_5002003299" description="DUF4251 domain-containing protein" evidence="1">
    <location>
        <begin position="26"/>
        <end position="157"/>
    </location>
</feature>
<evidence type="ECO:0000256" key="1">
    <source>
        <dbReference type="SAM" id="SignalP"/>
    </source>
</evidence>